<feature type="transmembrane region" description="Helical" evidence="9">
    <location>
        <begin position="299"/>
        <end position="323"/>
    </location>
</feature>
<dbReference type="Gene3D" id="6.10.340.10">
    <property type="match status" value="1"/>
</dbReference>
<evidence type="ECO:0000313" key="11">
    <source>
        <dbReference type="EMBL" id="WNR46096.1"/>
    </source>
</evidence>
<keyword evidence="6 11" id="KW-0418">Kinase</keyword>
<proteinExistence type="predicted"/>
<comment type="subcellular location">
    <subcellularLocation>
        <location evidence="1">Cell membrane</location>
        <topology evidence="1">Multi-pass membrane protein</topology>
    </subcellularLocation>
</comment>
<protein>
    <submittedName>
        <fullName evidence="11">Histidine kinase</fullName>
    </submittedName>
</protein>
<dbReference type="PROSITE" id="PS50885">
    <property type="entry name" value="HAMP"/>
    <property type="match status" value="1"/>
</dbReference>
<dbReference type="Gene3D" id="3.30.565.10">
    <property type="entry name" value="Histidine kinase-like ATPase, C-terminal domain"/>
    <property type="match status" value="1"/>
</dbReference>
<dbReference type="Gene3D" id="3.30.450.20">
    <property type="entry name" value="PAS domain"/>
    <property type="match status" value="2"/>
</dbReference>
<dbReference type="PANTHER" id="PTHR34220">
    <property type="entry name" value="SENSOR HISTIDINE KINASE YPDA"/>
    <property type="match status" value="1"/>
</dbReference>
<evidence type="ECO:0000256" key="1">
    <source>
        <dbReference type="ARBA" id="ARBA00004651"/>
    </source>
</evidence>
<dbReference type="CDD" id="cd06225">
    <property type="entry name" value="HAMP"/>
    <property type="match status" value="1"/>
</dbReference>
<evidence type="ECO:0000256" key="2">
    <source>
        <dbReference type="ARBA" id="ARBA00022475"/>
    </source>
</evidence>
<keyword evidence="7 9" id="KW-1133">Transmembrane helix</keyword>
<dbReference type="KEGG" id="proo:MJB10_08385"/>
<keyword evidence="5 9" id="KW-0812">Transmembrane</keyword>
<dbReference type="InterPro" id="IPR036890">
    <property type="entry name" value="HATPase_C_sf"/>
</dbReference>
<dbReference type="PANTHER" id="PTHR34220:SF7">
    <property type="entry name" value="SENSOR HISTIDINE KINASE YPDA"/>
    <property type="match status" value="1"/>
</dbReference>
<dbReference type="EMBL" id="CP130319">
    <property type="protein sequence ID" value="WNR46096.1"/>
    <property type="molecule type" value="Genomic_DNA"/>
</dbReference>
<sequence>MFVKLRSSLQWKLVSLISVSIFFVITSIGSFSYYKSVQAINSDVERFSNQILKQANFNLSRYIDDNEHFFQNLGASDEFIRWASVQDGNEYTILKHFKEMNDRFIDPFIAYHPETLSIVFYSELGYQNVFRNSTQSNVLTPKYDFKEEPWGKLLSLSGKPERTVSVSSSYYNREGQLEKIPVISYAQKFIIGTKIAYMVLDLSLLPTQSILNEIELGNNGSTFIIDQQGSIISAPELNLIGSSVEASILESIGNASVGSHYMEKTKQMIVYRVIPNTSWRVLAMVPYNDLARSIIHIRYWTIGMMVIGVLIASILVILVASSITSRLKDLRRTIAKTRMGRLDIRMEVKGIDEVAELGGAYNHLLDRIDVSINQLAESRLMQQRAILSALQAQMNSHFLYNALESINSMAHLAGQMDIHETTIALSNMLRYTSNYQESLVMLNEEMNHVFDYICILKTMYRDEVQFTCQIEEGIKEARCLKAIVQPFVENSIKHGYEKTGEPMSVMITAAKVDARYICIIIEDNGSGFSPDKLIELRNHLRMDKPVKDVMELKRVGVLNVHYRLRTIYHDDMSGVSISNVDTGGARITVRFPYQTKEGIIL</sequence>
<dbReference type="GO" id="GO:0005886">
    <property type="term" value="C:plasma membrane"/>
    <property type="evidence" value="ECO:0007669"/>
    <property type="project" value="UniProtKB-SubCell"/>
</dbReference>
<dbReference type="Pfam" id="PF02518">
    <property type="entry name" value="HATPase_c"/>
    <property type="match status" value="1"/>
</dbReference>
<dbReference type="Pfam" id="PF02743">
    <property type="entry name" value="dCache_1"/>
    <property type="match status" value="1"/>
</dbReference>
<dbReference type="CDD" id="cd12912">
    <property type="entry name" value="PDC2_MCP_like"/>
    <property type="match status" value="1"/>
</dbReference>
<keyword evidence="2" id="KW-1003">Cell membrane</keyword>
<keyword evidence="3" id="KW-0597">Phosphoprotein</keyword>
<evidence type="ECO:0000259" key="10">
    <source>
        <dbReference type="PROSITE" id="PS50885"/>
    </source>
</evidence>
<keyword evidence="8 9" id="KW-0472">Membrane</keyword>
<organism evidence="11 12">
    <name type="scientific">Paenibacillus roseopurpureus</name>
    <dbReference type="NCBI Taxonomy" id="2918901"/>
    <lineage>
        <taxon>Bacteria</taxon>
        <taxon>Bacillati</taxon>
        <taxon>Bacillota</taxon>
        <taxon>Bacilli</taxon>
        <taxon>Bacillales</taxon>
        <taxon>Paenibacillaceae</taxon>
        <taxon>Paenibacillus</taxon>
    </lineage>
</organism>
<dbReference type="InterPro" id="IPR033479">
    <property type="entry name" value="dCache_1"/>
</dbReference>
<evidence type="ECO:0000256" key="6">
    <source>
        <dbReference type="ARBA" id="ARBA00022777"/>
    </source>
</evidence>
<dbReference type="InterPro" id="IPR010559">
    <property type="entry name" value="Sig_transdc_His_kin_internal"/>
</dbReference>
<dbReference type="Pfam" id="PF06580">
    <property type="entry name" value="His_kinase"/>
    <property type="match status" value="1"/>
</dbReference>
<evidence type="ECO:0000313" key="12">
    <source>
        <dbReference type="Proteomes" id="UP001304650"/>
    </source>
</evidence>
<keyword evidence="12" id="KW-1185">Reference proteome</keyword>
<name>A0AA96LRW1_9BACL</name>
<evidence type="ECO:0000256" key="8">
    <source>
        <dbReference type="ARBA" id="ARBA00023136"/>
    </source>
</evidence>
<feature type="domain" description="HAMP" evidence="10">
    <location>
        <begin position="321"/>
        <end position="373"/>
    </location>
</feature>
<dbReference type="Proteomes" id="UP001304650">
    <property type="component" value="Chromosome"/>
</dbReference>
<evidence type="ECO:0000256" key="9">
    <source>
        <dbReference type="SAM" id="Phobius"/>
    </source>
</evidence>
<dbReference type="GO" id="GO:0000155">
    <property type="term" value="F:phosphorelay sensor kinase activity"/>
    <property type="evidence" value="ECO:0007669"/>
    <property type="project" value="InterPro"/>
</dbReference>
<dbReference type="SUPFAM" id="SSF55874">
    <property type="entry name" value="ATPase domain of HSP90 chaperone/DNA topoisomerase II/histidine kinase"/>
    <property type="match status" value="1"/>
</dbReference>
<dbReference type="InterPro" id="IPR003660">
    <property type="entry name" value="HAMP_dom"/>
</dbReference>
<evidence type="ECO:0000256" key="3">
    <source>
        <dbReference type="ARBA" id="ARBA00022553"/>
    </source>
</evidence>
<dbReference type="InterPro" id="IPR003594">
    <property type="entry name" value="HATPase_dom"/>
</dbReference>
<evidence type="ECO:0000256" key="7">
    <source>
        <dbReference type="ARBA" id="ARBA00022989"/>
    </source>
</evidence>
<dbReference type="Pfam" id="PF00672">
    <property type="entry name" value="HAMP"/>
    <property type="match status" value="1"/>
</dbReference>
<keyword evidence="4" id="KW-0808">Transferase</keyword>
<gene>
    <name evidence="11" type="ORF">MJB10_08385</name>
</gene>
<dbReference type="RefSeq" id="WP_314803425.1">
    <property type="nucleotide sequence ID" value="NZ_CP130319.1"/>
</dbReference>
<feature type="transmembrane region" description="Helical" evidence="9">
    <location>
        <begin position="12"/>
        <end position="34"/>
    </location>
</feature>
<dbReference type="AlphaFoldDB" id="A0AA96LRW1"/>
<dbReference type="InterPro" id="IPR050640">
    <property type="entry name" value="Bact_2-comp_sensor_kinase"/>
</dbReference>
<dbReference type="SMART" id="SM00304">
    <property type="entry name" value="HAMP"/>
    <property type="match status" value="1"/>
</dbReference>
<accession>A0AA96LRW1</accession>
<evidence type="ECO:0000256" key="5">
    <source>
        <dbReference type="ARBA" id="ARBA00022692"/>
    </source>
</evidence>
<evidence type="ECO:0000256" key="4">
    <source>
        <dbReference type="ARBA" id="ARBA00022679"/>
    </source>
</evidence>
<reference evidence="11" key="1">
    <citation type="submission" date="2022-02" db="EMBL/GenBank/DDBJ databases">
        <title>Paenibacillus sp. MBLB1832 Whole Genome Shotgun Sequencing.</title>
        <authorList>
            <person name="Hwang C.Y."/>
            <person name="Cho E.-S."/>
            <person name="Seo M.-J."/>
        </authorList>
    </citation>
    <scope>NUCLEOTIDE SEQUENCE</scope>
    <source>
        <strain evidence="11">MBLB1832</strain>
    </source>
</reference>